<sequence>MDYSISDVFIFEGYLCGLKKALRSGNRPLAQICKKVETDLEMNHREAVSTLTLRILSQKKLENLNHVPKLKYLDFEVSVSKPNNVVSMSDGSIEETQELICSSLQVDATKVYSFGQKLEVIGSAFSYQYLL</sequence>
<reference evidence="1" key="1">
    <citation type="submission" date="2023-04" db="EMBL/GenBank/DDBJ databases">
        <title>A chromosome-level genome assembly of the parasitoid wasp Eretmocerus hayati.</title>
        <authorList>
            <person name="Zhong Y."/>
            <person name="Liu S."/>
            <person name="Liu Y."/>
        </authorList>
    </citation>
    <scope>NUCLEOTIDE SEQUENCE</scope>
    <source>
        <strain evidence="1">ZJU_SS_LIU_2023</strain>
    </source>
</reference>
<evidence type="ECO:0000313" key="1">
    <source>
        <dbReference type="EMBL" id="KAJ8685713.1"/>
    </source>
</evidence>
<comment type="caution">
    <text evidence="1">The sequence shown here is derived from an EMBL/GenBank/DDBJ whole genome shotgun (WGS) entry which is preliminary data.</text>
</comment>
<keyword evidence="2" id="KW-1185">Reference proteome</keyword>
<dbReference type="Proteomes" id="UP001239111">
    <property type="component" value="Chromosome 1"/>
</dbReference>
<proteinExistence type="predicted"/>
<dbReference type="EMBL" id="CM056741">
    <property type="protein sequence ID" value="KAJ8685713.1"/>
    <property type="molecule type" value="Genomic_DNA"/>
</dbReference>
<accession>A0ACC2PRH2</accession>
<name>A0ACC2PRH2_9HYME</name>
<gene>
    <name evidence="1" type="ORF">QAD02_021506</name>
</gene>
<evidence type="ECO:0000313" key="2">
    <source>
        <dbReference type="Proteomes" id="UP001239111"/>
    </source>
</evidence>
<organism evidence="1 2">
    <name type="scientific">Eretmocerus hayati</name>
    <dbReference type="NCBI Taxonomy" id="131215"/>
    <lineage>
        <taxon>Eukaryota</taxon>
        <taxon>Metazoa</taxon>
        <taxon>Ecdysozoa</taxon>
        <taxon>Arthropoda</taxon>
        <taxon>Hexapoda</taxon>
        <taxon>Insecta</taxon>
        <taxon>Pterygota</taxon>
        <taxon>Neoptera</taxon>
        <taxon>Endopterygota</taxon>
        <taxon>Hymenoptera</taxon>
        <taxon>Apocrita</taxon>
        <taxon>Proctotrupomorpha</taxon>
        <taxon>Chalcidoidea</taxon>
        <taxon>Aphelinidae</taxon>
        <taxon>Aphelininae</taxon>
        <taxon>Eretmocerus</taxon>
    </lineage>
</organism>
<protein>
    <submittedName>
        <fullName evidence="1">Uncharacterized protein</fullName>
    </submittedName>
</protein>